<dbReference type="GO" id="GO:0016462">
    <property type="term" value="F:pyrophosphatase activity"/>
    <property type="evidence" value="ECO:0007669"/>
    <property type="project" value="TreeGrafter"/>
</dbReference>
<dbReference type="Proteomes" id="UP000199045">
    <property type="component" value="Unassembled WGS sequence"/>
</dbReference>
<dbReference type="Gene3D" id="3.30.420.40">
    <property type="match status" value="1"/>
</dbReference>
<name>A0A1G7Z184_CHIFI</name>
<dbReference type="RefSeq" id="WP_089836238.1">
    <property type="nucleotide sequence ID" value="NZ_FNBN01000008.1"/>
</dbReference>
<accession>A0A1G7Z184</accession>
<dbReference type="InterPro" id="IPR003695">
    <property type="entry name" value="Ppx_GppA_N"/>
</dbReference>
<proteinExistence type="predicted"/>
<sequence>MKLAAIDIGSNAARLLISEASPNSQGRMDFTKVNLVRVPLRLGLDVFSEGAISEKRADHLLKTIKAYKLLLEVYEVKYLKACATSAMRDASNSAQILQYVRQHTGIDISVISGQEEASYLYESHIAENLDKTRSYMYIDVGGGSTEVTLFSNNSLRYKESFNIGTIRLMQNQVRDDQWQYMKDTIKARLRGINNVTAIGSGGNINKIFSLSKRKEGKPLTLEVLKDYYKEFNSFTVEERIHLYNLREDRADVIVPALQIYINIMRWADAEEIFVPKIGLADGLIQSLYAEISR</sequence>
<dbReference type="SUPFAM" id="SSF53067">
    <property type="entry name" value="Actin-like ATPase domain"/>
    <property type="match status" value="2"/>
</dbReference>
<dbReference type="PANTHER" id="PTHR30005">
    <property type="entry name" value="EXOPOLYPHOSPHATASE"/>
    <property type="match status" value="1"/>
</dbReference>
<dbReference type="InterPro" id="IPR050273">
    <property type="entry name" value="GppA/Ppx_hydrolase"/>
</dbReference>
<dbReference type="InterPro" id="IPR043129">
    <property type="entry name" value="ATPase_NBD"/>
</dbReference>
<dbReference type="OrthoDB" id="9814545at2"/>
<dbReference type="Pfam" id="PF02541">
    <property type="entry name" value="Ppx-GppA"/>
    <property type="match status" value="1"/>
</dbReference>
<evidence type="ECO:0000259" key="1">
    <source>
        <dbReference type="Pfam" id="PF02541"/>
    </source>
</evidence>
<dbReference type="PANTHER" id="PTHR30005:SF0">
    <property type="entry name" value="RETROGRADE REGULATION PROTEIN 2"/>
    <property type="match status" value="1"/>
</dbReference>
<dbReference type="Gene3D" id="3.30.420.150">
    <property type="entry name" value="Exopolyphosphatase. Domain 2"/>
    <property type="match status" value="1"/>
</dbReference>
<dbReference type="EMBL" id="FNBN01000008">
    <property type="protein sequence ID" value="SDH01910.1"/>
    <property type="molecule type" value="Genomic_DNA"/>
</dbReference>
<dbReference type="STRING" id="104663.SAMN04488121_10868"/>
<evidence type="ECO:0000313" key="2">
    <source>
        <dbReference type="EMBL" id="SDH01910.1"/>
    </source>
</evidence>
<evidence type="ECO:0000313" key="3">
    <source>
        <dbReference type="Proteomes" id="UP000199045"/>
    </source>
</evidence>
<reference evidence="2 3" key="1">
    <citation type="submission" date="2016-10" db="EMBL/GenBank/DDBJ databases">
        <authorList>
            <person name="de Groot N.N."/>
        </authorList>
    </citation>
    <scope>NUCLEOTIDE SEQUENCE [LARGE SCALE GENOMIC DNA]</scope>
    <source>
        <strain evidence="2 3">DSM 527</strain>
    </source>
</reference>
<feature type="domain" description="Ppx/GppA phosphatase N-terminal" evidence="1">
    <location>
        <begin position="34"/>
        <end position="287"/>
    </location>
</feature>
<organism evidence="2 3">
    <name type="scientific">Chitinophaga filiformis</name>
    <name type="common">Myxococcus filiformis</name>
    <name type="synonym">Flexibacter filiformis</name>
    <dbReference type="NCBI Taxonomy" id="104663"/>
    <lineage>
        <taxon>Bacteria</taxon>
        <taxon>Pseudomonadati</taxon>
        <taxon>Bacteroidota</taxon>
        <taxon>Chitinophagia</taxon>
        <taxon>Chitinophagales</taxon>
        <taxon>Chitinophagaceae</taxon>
        <taxon>Chitinophaga</taxon>
    </lineage>
</organism>
<protein>
    <submittedName>
        <fullName evidence="2">Exopolyphosphatase / guanosine-5'-triphosphate,3'-diphosphate pyrophosphatase</fullName>
    </submittedName>
</protein>
<dbReference type="AlphaFoldDB" id="A0A1G7Z184"/>
<dbReference type="CDD" id="cd24006">
    <property type="entry name" value="ASKHA_NBD_PPX_GppA"/>
    <property type="match status" value="1"/>
</dbReference>
<gene>
    <name evidence="2" type="ORF">SAMN04488121_10868</name>
</gene>